<evidence type="ECO:0000313" key="1">
    <source>
        <dbReference type="EMBL" id="RCW44340.1"/>
    </source>
</evidence>
<dbReference type="Proteomes" id="UP000252415">
    <property type="component" value="Unassembled WGS sequence"/>
</dbReference>
<comment type="caution">
    <text evidence="1">The sequence shown here is derived from an EMBL/GenBank/DDBJ whole genome shotgun (WGS) entry which is preliminary data.</text>
</comment>
<reference evidence="1 2" key="1">
    <citation type="submission" date="2018-07" db="EMBL/GenBank/DDBJ databases">
        <title>Genomic Encyclopedia of Type Strains, Phase III (KMG-III): the genomes of soil and plant-associated and newly described type strains.</title>
        <authorList>
            <person name="Whitman W."/>
        </authorList>
    </citation>
    <scope>NUCLEOTIDE SEQUENCE [LARGE SCALE GENOMIC DNA]</scope>
    <source>
        <strain evidence="1 2">CECT 7506</strain>
    </source>
</reference>
<protein>
    <submittedName>
        <fullName evidence="1">Uncharacterized protein</fullName>
    </submittedName>
</protein>
<keyword evidence="2" id="KW-1185">Reference proteome</keyword>
<sequence length="79" mass="9612">MVMLHYISTFFDRVPSNICLFSKKYYKILGCLDEKIRLPNILDRLITHASTMVKNLLLLKELFYEKNRCRWCRDPKRKE</sequence>
<dbReference type="AlphaFoldDB" id="A0A368VR05"/>
<dbReference type="EMBL" id="QPJD01000012">
    <property type="protein sequence ID" value="RCW44340.1"/>
    <property type="molecule type" value="Genomic_DNA"/>
</dbReference>
<evidence type="ECO:0000313" key="2">
    <source>
        <dbReference type="Proteomes" id="UP000252415"/>
    </source>
</evidence>
<proteinExistence type="predicted"/>
<gene>
    <name evidence="1" type="ORF">DFP97_112206</name>
</gene>
<accession>A0A368VR05</accession>
<name>A0A368VR05_9BACL</name>
<organism evidence="1 2">
    <name type="scientific">Paenibacillus prosopidis</name>
    <dbReference type="NCBI Taxonomy" id="630520"/>
    <lineage>
        <taxon>Bacteria</taxon>
        <taxon>Bacillati</taxon>
        <taxon>Bacillota</taxon>
        <taxon>Bacilli</taxon>
        <taxon>Bacillales</taxon>
        <taxon>Paenibacillaceae</taxon>
        <taxon>Paenibacillus</taxon>
    </lineage>
</organism>